<geneLocation type="plasmid" evidence="2 3">
    <name>pW43C</name>
</geneLocation>
<dbReference type="Gene3D" id="3.20.20.190">
    <property type="entry name" value="Phosphatidylinositol (PI) phosphodiesterase"/>
    <property type="match status" value="1"/>
</dbReference>
<dbReference type="RefSeq" id="WP_127751442.1">
    <property type="nucleotide sequence ID" value="NZ_CP033222.1"/>
</dbReference>
<dbReference type="PANTHER" id="PTHR46211">
    <property type="entry name" value="GLYCEROPHOSPHORYL DIESTER PHOSPHODIESTERASE"/>
    <property type="match status" value="1"/>
</dbReference>
<dbReference type="EMBL" id="CP033222">
    <property type="protein sequence ID" value="AZV80941.1"/>
    <property type="molecule type" value="Genomic_DNA"/>
</dbReference>
<evidence type="ECO:0000313" key="2">
    <source>
        <dbReference type="EMBL" id="AZV80941.1"/>
    </source>
</evidence>
<dbReference type="SUPFAM" id="SSF51695">
    <property type="entry name" value="PLC-like phosphodiesterases"/>
    <property type="match status" value="1"/>
</dbReference>
<accession>A0A3T0NAB0</accession>
<reference evidence="2 3" key="1">
    <citation type="submission" date="2018-10" db="EMBL/GenBank/DDBJ databases">
        <title>Parasedimentitalea marina sp. nov., a psychrophilic bacterium isolated from deep seawater of the New Britain Trench.</title>
        <authorList>
            <person name="Cao J."/>
        </authorList>
    </citation>
    <scope>NUCLEOTIDE SEQUENCE [LARGE SCALE GENOMIC DNA]</scope>
    <source>
        <strain evidence="2 3">W43</strain>
        <plasmid evidence="2 3">pW43C</plasmid>
    </source>
</reference>
<dbReference type="PANTHER" id="PTHR46211:SF1">
    <property type="entry name" value="GLYCEROPHOSPHODIESTER PHOSPHODIESTERASE, CYTOPLASMIC"/>
    <property type="match status" value="1"/>
</dbReference>
<dbReference type="Proteomes" id="UP000283063">
    <property type="component" value="Plasmid pW43C"/>
</dbReference>
<dbReference type="PROSITE" id="PS51704">
    <property type="entry name" value="GP_PDE"/>
    <property type="match status" value="1"/>
</dbReference>
<dbReference type="KEGG" id="sedi:EBB79_23760"/>
<dbReference type="Pfam" id="PF03009">
    <property type="entry name" value="GDPD"/>
    <property type="match status" value="1"/>
</dbReference>
<sequence>MTASSPLVQTGLLAHRGASLLRPENTLESIAVTAEMGVLWIETDVRTTRDKKLVMVHDSTLDRTTSGSGYVAQTDLAEIQKLDAGSWMGPEFAGMKVPTMKAFLTDICALGLSLQLEFKEDKGREEELVDLVCDELEEYWPADGPSKLFFSGFSERCLRRASVRMPNVQRALALTCVPRDPDRLAEETGVTIMHVQDDFTDEAALEAIRASSVEFGVATVNDPQRARDLLDGGVQQVLTDDPQLLSNNRYVAA</sequence>
<dbReference type="OrthoDB" id="1854250at2"/>
<organism evidence="2 3">
    <name type="scientific">Parasedimentitalea marina</name>
    <dbReference type="NCBI Taxonomy" id="2483033"/>
    <lineage>
        <taxon>Bacteria</taxon>
        <taxon>Pseudomonadati</taxon>
        <taxon>Pseudomonadota</taxon>
        <taxon>Alphaproteobacteria</taxon>
        <taxon>Rhodobacterales</taxon>
        <taxon>Paracoccaceae</taxon>
        <taxon>Parasedimentitalea</taxon>
    </lineage>
</organism>
<dbReference type="GO" id="GO:0006629">
    <property type="term" value="P:lipid metabolic process"/>
    <property type="evidence" value="ECO:0007669"/>
    <property type="project" value="InterPro"/>
</dbReference>
<keyword evidence="3" id="KW-1185">Reference proteome</keyword>
<dbReference type="AlphaFoldDB" id="A0A3T0NAB0"/>
<dbReference type="GO" id="GO:0008081">
    <property type="term" value="F:phosphoric diester hydrolase activity"/>
    <property type="evidence" value="ECO:0007669"/>
    <property type="project" value="InterPro"/>
</dbReference>
<gene>
    <name evidence="2" type="ORF">EBB79_23760</name>
</gene>
<dbReference type="InterPro" id="IPR017946">
    <property type="entry name" value="PLC-like_Pdiesterase_TIM-brl"/>
</dbReference>
<protein>
    <submittedName>
        <fullName evidence="2">Glycerophosphoryl diester phosphodiesterase</fullName>
    </submittedName>
</protein>
<feature type="domain" description="GP-PDE" evidence="1">
    <location>
        <begin position="10"/>
        <end position="249"/>
    </location>
</feature>
<keyword evidence="2" id="KW-0614">Plasmid</keyword>
<dbReference type="InterPro" id="IPR030395">
    <property type="entry name" value="GP_PDE_dom"/>
</dbReference>
<evidence type="ECO:0000313" key="3">
    <source>
        <dbReference type="Proteomes" id="UP000283063"/>
    </source>
</evidence>
<name>A0A3T0NAB0_9RHOB</name>
<evidence type="ECO:0000259" key="1">
    <source>
        <dbReference type="PROSITE" id="PS51704"/>
    </source>
</evidence>
<proteinExistence type="predicted"/>